<dbReference type="AlphaFoldDB" id="A0AAP4BQD8"/>
<evidence type="ECO:0000259" key="6">
    <source>
        <dbReference type="PROSITE" id="PS50983"/>
    </source>
</evidence>
<proteinExistence type="inferred from homology"/>
<evidence type="ECO:0000313" key="8">
    <source>
        <dbReference type="EMBL" id="MDK4306323.1"/>
    </source>
</evidence>
<dbReference type="PROSITE" id="PS50983">
    <property type="entry name" value="FE_B12_PBP"/>
    <property type="match status" value="1"/>
</dbReference>
<comment type="similarity">
    <text evidence="2">Belongs to the bacterial solute-binding protein 8 family.</text>
</comment>
<dbReference type="InterPro" id="IPR002491">
    <property type="entry name" value="ABC_transptr_periplasmic_BD"/>
</dbReference>
<dbReference type="RefSeq" id="WP_021352996.1">
    <property type="nucleotide sequence ID" value="NZ_CP051667.1"/>
</dbReference>
<reference evidence="8 10" key="1">
    <citation type="submission" date="2023-05" db="EMBL/GenBank/DDBJ databases">
        <title>Metabolic capabilities are highly conserved among human nasal-associated Corynebacterium species in pangenomic analyses.</title>
        <authorList>
            <person name="Tran T.H."/>
            <person name="Roberts A.Q."/>
            <person name="Escapa I.F."/>
            <person name="Gao W."/>
            <person name="Conlan S."/>
            <person name="Kong H."/>
            <person name="Segre J.A."/>
            <person name="Kelly M.S."/>
            <person name="Lemon K.P."/>
        </authorList>
    </citation>
    <scope>NUCLEOTIDE SEQUENCE</scope>
    <source>
        <strain evidence="8">KPL2773</strain>
        <strain evidence="7 10">KPL3772</strain>
    </source>
</reference>
<organism evidence="8 9">
    <name type="scientific">Corynebacterium pseudodiphtheriticum</name>
    <dbReference type="NCBI Taxonomy" id="37637"/>
    <lineage>
        <taxon>Bacteria</taxon>
        <taxon>Bacillati</taxon>
        <taxon>Actinomycetota</taxon>
        <taxon>Actinomycetes</taxon>
        <taxon>Mycobacteriales</taxon>
        <taxon>Corynebacteriaceae</taxon>
        <taxon>Corynebacterium</taxon>
    </lineage>
</organism>
<dbReference type="EMBL" id="JASNUQ010000001">
    <property type="protein sequence ID" value="MDK4289253.1"/>
    <property type="molecule type" value="Genomic_DNA"/>
</dbReference>
<dbReference type="GO" id="GO:0030288">
    <property type="term" value="C:outer membrane-bounded periplasmic space"/>
    <property type="evidence" value="ECO:0007669"/>
    <property type="project" value="TreeGrafter"/>
</dbReference>
<feature type="signal peptide" evidence="5">
    <location>
        <begin position="1"/>
        <end position="26"/>
    </location>
</feature>
<comment type="subcellular location">
    <subcellularLocation>
        <location evidence="1">Cell envelope</location>
    </subcellularLocation>
</comment>
<keyword evidence="10" id="KW-1185">Reference proteome</keyword>
<dbReference type="Proteomes" id="UP001239759">
    <property type="component" value="Unassembled WGS sequence"/>
</dbReference>
<evidence type="ECO:0000256" key="5">
    <source>
        <dbReference type="SAM" id="SignalP"/>
    </source>
</evidence>
<dbReference type="Proteomes" id="UP001224412">
    <property type="component" value="Unassembled WGS sequence"/>
</dbReference>
<dbReference type="GeneID" id="42781271"/>
<dbReference type="SUPFAM" id="SSF53807">
    <property type="entry name" value="Helical backbone' metal receptor"/>
    <property type="match status" value="1"/>
</dbReference>
<dbReference type="Gene3D" id="3.40.50.1980">
    <property type="entry name" value="Nitrogenase molybdenum iron protein domain"/>
    <property type="match status" value="2"/>
</dbReference>
<accession>A0AAP4BQD8</accession>
<feature type="chain" id="PRO_5042976952" evidence="5">
    <location>
        <begin position="27"/>
        <end position="310"/>
    </location>
</feature>
<name>A0AAP4BQD8_9CORY</name>
<keyword evidence="4 5" id="KW-0732">Signal</keyword>
<sequence>MRFLRIRQACAALAGVGMLAALTACGTEQPDPENNAADAGSEERVVVLNTGQLENALQLGVVPVGVAVAKNAEAIPEFVHEEYGDEVDLDGIEVVGERANPDIEAIAALKPTHIFANERTDSEIVKKLEQLAPVTLGKGGGENWKGDFKLLAYALDKTEEYDKFMKNYEKRADALDAAIDDGVGTISLLRPKNDSFNIFGVESMAGIVAADAGLQRPDSQQFTDKSSHDISAEELGLADADWIFYGVVPGSPNPTETSLWGSLGAVHKDQVVEVDNDGWYLNASWLSATLIQDGLAEHLADGTQLPERAS</sequence>
<dbReference type="GO" id="GO:1901678">
    <property type="term" value="P:iron coordination entity transport"/>
    <property type="evidence" value="ECO:0007669"/>
    <property type="project" value="UniProtKB-ARBA"/>
</dbReference>
<evidence type="ECO:0000256" key="4">
    <source>
        <dbReference type="ARBA" id="ARBA00022729"/>
    </source>
</evidence>
<dbReference type="Pfam" id="PF01497">
    <property type="entry name" value="Peripla_BP_2"/>
    <property type="match status" value="1"/>
</dbReference>
<dbReference type="EMBL" id="JASNVH010000002">
    <property type="protein sequence ID" value="MDK4306323.1"/>
    <property type="molecule type" value="Genomic_DNA"/>
</dbReference>
<protein>
    <submittedName>
        <fullName evidence="8">ABC transporter substrate-binding protein</fullName>
    </submittedName>
</protein>
<dbReference type="PROSITE" id="PS51257">
    <property type="entry name" value="PROKAR_LIPOPROTEIN"/>
    <property type="match status" value="1"/>
</dbReference>
<comment type="caution">
    <text evidence="8">The sequence shown here is derived from an EMBL/GenBank/DDBJ whole genome shotgun (WGS) entry which is preliminary data.</text>
</comment>
<dbReference type="PANTHER" id="PTHR30532">
    <property type="entry name" value="IRON III DICITRATE-BINDING PERIPLASMIC PROTEIN"/>
    <property type="match status" value="1"/>
</dbReference>
<evidence type="ECO:0000256" key="1">
    <source>
        <dbReference type="ARBA" id="ARBA00004196"/>
    </source>
</evidence>
<gene>
    <name evidence="7" type="ORF">QPX23_00660</name>
    <name evidence="8" type="ORF">QPX42_01955</name>
</gene>
<evidence type="ECO:0000313" key="7">
    <source>
        <dbReference type="EMBL" id="MDK4289253.1"/>
    </source>
</evidence>
<keyword evidence="3" id="KW-0813">Transport</keyword>
<evidence type="ECO:0000313" key="10">
    <source>
        <dbReference type="Proteomes" id="UP001239759"/>
    </source>
</evidence>
<evidence type="ECO:0000256" key="2">
    <source>
        <dbReference type="ARBA" id="ARBA00008814"/>
    </source>
</evidence>
<dbReference type="PANTHER" id="PTHR30532:SF25">
    <property type="entry name" value="IRON(III) DICITRATE-BINDING PERIPLASMIC PROTEIN"/>
    <property type="match status" value="1"/>
</dbReference>
<feature type="domain" description="Fe/B12 periplasmic-binding" evidence="6">
    <location>
        <begin position="44"/>
        <end position="303"/>
    </location>
</feature>
<evidence type="ECO:0000313" key="9">
    <source>
        <dbReference type="Proteomes" id="UP001224412"/>
    </source>
</evidence>
<dbReference type="InterPro" id="IPR051313">
    <property type="entry name" value="Bact_iron-sidero_bind"/>
</dbReference>
<evidence type="ECO:0000256" key="3">
    <source>
        <dbReference type="ARBA" id="ARBA00022448"/>
    </source>
</evidence>